<feature type="domain" description="Trypsin-co-occurring" evidence="2">
    <location>
        <begin position="44"/>
        <end position="146"/>
    </location>
</feature>
<dbReference type="InterPro" id="IPR045794">
    <property type="entry name" value="Trypco1"/>
</dbReference>
<evidence type="ECO:0000313" key="3">
    <source>
        <dbReference type="EMBL" id="MVO90255.1"/>
    </source>
</evidence>
<evidence type="ECO:0000259" key="2">
    <source>
        <dbReference type="Pfam" id="PF19493"/>
    </source>
</evidence>
<keyword evidence="4" id="KW-1185">Reference proteome</keyword>
<dbReference type="Pfam" id="PF19493">
    <property type="entry name" value="Trypco1"/>
    <property type="match status" value="1"/>
</dbReference>
<dbReference type="NCBIfam" id="NF041216">
    <property type="entry name" value="CU044_2847_fam"/>
    <property type="match status" value="1"/>
</dbReference>
<evidence type="ECO:0000313" key="4">
    <source>
        <dbReference type="Proteomes" id="UP000483802"/>
    </source>
</evidence>
<reference evidence="3 4" key="1">
    <citation type="submission" date="2019-11" db="EMBL/GenBank/DDBJ databases">
        <title>Streptomyces typhae sp. nov., a novel endophytic actinomycete isolated from the root of cattail pollen (Typha angustifolia L.).</title>
        <authorList>
            <person name="Peng C."/>
        </authorList>
    </citation>
    <scope>NUCLEOTIDE SEQUENCE [LARGE SCALE GENOMIC DNA]</scope>
    <source>
        <strain evidence="4">p1417</strain>
    </source>
</reference>
<accession>A0A6L6X8L5</accession>
<dbReference type="AlphaFoldDB" id="A0A6L6X8L5"/>
<comment type="caution">
    <text evidence="3">The sequence shown here is derived from an EMBL/GenBank/DDBJ whole genome shotgun (WGS) entry which is preliminary data.</text>
</comment>
<evidence type="ECO:0000256" key="1">
    <source>
        <dbReference type="SAM" id="MobiDB-lite"/>
    </source>
</evidence>
<gene>
    <name evidence="3" type="ORF">GPA10_37270</name>
</gene>
<sequence length="150" mass="15841">MAGSTHEGAFCVVLLGEEQVGGLGEPGDVATAERDDVELIAVDAGGQRIYLSVRQDQPGQESARRTGAEDEEEEIGARRPGRPRLEQLLDGLAGFAQEIASRLQSTDASKVSVQFGCEVIVESGQFVAVIGKASSKSTITVGLEWDKPTP</sequence>
<name>A0A6L6X8L5_9ACTN</name>
<feature type="region of interest" description="Disordered" evidence="1">
    <location>
        <begin position="54"/>
        <end position="83"/>
    </location>
</feature>
<dbReference type="Proteomes" id="UP000483802">
    <property type="component" value="Unassembled WGS sequence"/>
</dbReference>
<dbReference type="RefSeq" id="WP_157169274.1">
    <property type="nucleotide sequence ID" value="NZ_WPNZ01000031.1"/>
</dbReference>
<dbReference type="EMBL" id="WPNZ01000031">
    <property type="protein sequence ID" value="MVO90255.1"/>
    <property type="molecule type" value="Genomic_DNA"/>
</dbReference>
<organism evidence="3 4">
    <name type="scientific">Streptomyces typhae</name>
    <dbReference type="NCBI Taxonomy" id="2681492"/>
    <lineage>
        <taxon>Bacteria</taxon>
        <taxon>Bacillati</taxon>
        <taxon>Actinomycetota</taxon>
        <taxon>Actinomycetes</taxon>
        <taxon>Kitasatosporales</taxon>
        <taxon>Streptomycetaceae</taxon>
        <taxon>Streptomyces</taxon>
    </lineage>
</organism>
<proteinExistence type="predicted"/>
<protein>
    <recommendedName>
        <fullName evidence="2">Trypsin-co-occurring domain-containing protein</fullName>
    </recommendedName>
</protein>